<evidence type="ECO:0000313" key="4">
    <source>
        <dbReference type="Proteomes" id="UP000026960"/>
    </source>
</evidence>
<dbReference type="Proteomes" id="UP000026960">
    <property type="component" value="Chromosome 12"/>
</dbReference>
<feature type="transmembrane region" description="Helical" evidence="2">
    <location>
        <begin position="89"/>
        <end position="109"/>
    </location>
</feature>
<dbReference type="EnsemblPlants" id="OBART12G01220.1">
    <property type="protein sequence ID" value="OBART12G01220.1"/>
    <property type="gene ID" value="OBART12G01220"/>
</dbReference>
<evidence type="ECO:0000256" key="1">
    <source>
        <dbReference type="SAM" id="MobiDB-lite"/>
    </source>
</evidence>
<sequence length="110" mass="12710">MTNELKRCSTPSEEKEAKRMKKEEAVKKKRMPMERVQHLLSMVPRAPVPLPVIRDDSPELKEIDQALANVNYNSIQARKKVRQEEIPETVATIFKFTGFGVLLMLDFLLN</sequence>
<dbReference type="AlphaFoldDB" id="A0A0D3HQT7"/>
<accession>A0A0D3HQT7</accession>
<keyword evidence="2" id="KW-0472">Membrane</keyword>
<proteinExistence type="predicted"/>
<dbReference type="HOGENOM" id="CLU_2174843_0_0_1"/>
<evidence type="ECO:0000256" key="2">
    <source>
        <dbReference type="SAM" id="Phobius"/>
    </source>
</evidence>
<reference evidence="3" key="1">
    <citation type="journal article" date="2009" name="Rice">
        <title>De Novo Next Generation Sequencing of Plant Genomes.</title>
        <authorList>
            <person name="Rounsley S."/>
            <person name="Marri P.R."/>
            <person name="Yu Y."/>
            <person name="He R."/>
            <person name="Sisneros N."/>
            <person name="Goicoechea J.L."/>
            <person name="Lee S.J."/>
            <person name="Angelova A."/>
            <person name="Kudrna D."/>
            <person name="Luo M."/>
            <person name="Affourtit J."/>
            <person name="Desany B."/>
            <person name="Knight J."/>
            <person name="Niazi F."/>
            <person name="Egholm M."/>
            <person name="Wing R.A."/>
        </authorList>
    </citation>
    <scope>NUCLEOTIDE SEQUENCE [LARGE SCALE GENOMIC DNA]</scope>
    <source>
        <strain evidence="3">cv. IRGC 105608</strain>
    </source>
</reference>
<keyword evidence="4" id="KW-1185">Reference proteome</keyword>
<protein>
    <submittedName>
        <fullName evidence="3">Uncharacterized protein</fullName>
    </submittedName>
</protein>
<keyword evidence="2" id="KW-1133">Transmembrane helix</keyword>
<name>A0A0D3HQT7_9ORYZ</name>
<evidence type="ECO:0000313" key="3">
    <source>
        <dbReference type="EnsemblPlants" id="OBART12G01220.1"/>
    </source>
</evidence>
<reference evidence="3" key="2">
    <citation type="submission" date="2015-03" db="UniProtKB">
        <authorList>
            <consortium name="EnsemblPlants"/>
        </authorList>
    </citation>
    <scope>IDENTIFICATION</scope>
</reference>
<feature type="region of interest" description="Disordered" evidence="1">
    <location>
        <begin position="1"/>
        <end position="31"/>
    </location>
</feature>
<dbReference type="PaxDb" id="65489-OBART12G01220.1"/>
<keyword evidence="2" id="KW-0812">Transmembrane</keyword>
<organism evidence="3">
    <name type="scientific">Oryza barthii</name>
    <dbReference type="NCBI Taxonomy" id="65489"/>
    <lineage>
        <taxon>Eukaryota</taxon>
        <taxon>Viridiplantae</taxon>
        <taxon>Streptophyta</taxon>
        <taxon>Embryophyta</taxon>
        <taxon>Tracheophyta</taxon>
        <taxon>Spermatophyta</taxon>
        <taxon>Magnoliopsida</taxon>
        <taxon>Liliopsida</taxon>
        <taxon>Poales</taxon>
        <taxon>Poaceae</taxon>
        <taxon>BOP clade</taxon>
        <taxon>Oryzoideae</taxon>
        <taxon>Oryzeae</taxon>
        <taxon>Oryzinae</taxon>
        <taxon>Oryza</taxon>
    </lineage>
</organism>
<dbReference type="Gramene" id="OBART12G01220.1">
    <property type="protein sequence ID" value="OBART12G01220.1"/>
    <property type="gene ID" value="OBART12G01220"/>
</dbReference>